<dbReference type="PROSITE" id="PS51186">
    <property type="entry name" value="GNAT"/>
    <property type="match status" value="1"/>
</dbReference>
<evidence type="ECO:0000313" key="3">
    <source>
        <dbReference type="Proteomes" id="UP001217325"/>
    </source>
</evidence>
<dbReference type="EMBL" id="JARDXE010000023">
    <property type="protein sequence ID" value="MDE8649025.1"/>
    <property type="molecule type" value="Genomic_DNA"/>
</dbReference>
<dbReference type="InterPro" id="IPR000182">
    <property type="entry name" value="GNAT_dom"/>
</dbReference>
<feature type="domain" description="N-acetyltransferase" evidence="1">
    <location>
        <begin position="1"/>
        <end position="113"/>
    </location>
</feature>
<dbReference type="RefSeq" id="WP_275232734.1">
    <property type="nucleotide sequence ID" value="NZ_JARDXE010000023.1"/>
</dbReference>
<name>A0AAW6LY13_RHOSG</name>
<accession>A0AAW6LY13</accession>
<dbReference type="InterPro" id="IPR016181">
    <property type="entry name" value="Acyl_CoA_acyltransferase"/>
</dbReference>
<sequence length="115" mass="12486">MATPIDTESIIGELESDYPGTKVGIRIDPIGDLVIDKIIVPAGQRSSGTGTAIMEVLLGIADANHLRVTLTPSGDYGGSVTRLRTFYKRFGFVENSGRNKDFETKQTMLRDPISN</sequence>
<proteinExistence type="predicted"/>
<protein>
    <submittedName>
        <fullName evidence="2">GNAT family N-acetyltransferase</fullName>
    </submittedName>
</protein>
<organism evidence="2 3">
    <name type="scientific">Rhodococcus qingshengii</name>
    <dbReference type="NCBI Taxonomy" id="334542"/>
    <lineage>
        <taxon>Bacteria</taxon>
        <taxon>Bacillati</taxon>
        <taxon>Actinomycetota</taxon>
        <taxon>Actinomycetes</taxon>
        <taxon>Mycobacteriales</taxon>
        <taxon>Nocardiaceae</taxon>
        <taxon>Rhodococcus</taxon>
        <taxon>Rhodococcus erythropolis group</taxon>
    </lineage>
</organism>
<reference evidence="2" key="1">
    <citation type="submission" date="2023-02" db="EMBL/GenBank/DDBJ databases">
        <title>A novel hydrolase synthesized by Rhodococcus erythropolis HQ is responsible for the detoxification of Zearalenone.</title>
        <authorList>
            <person name="Hu J."/>
            <person name="Xu J."/>
        </authorList>
    </citation>
    <scope>NUCLEOTIDE SEQUENCE</scope>
    <source>
        <strain evidence="2">HQ</strain>
    </source>
</reference>
<dbReference type="GO" id="GO:0016747">
    <property type="term" value="F:acyltransferase activity, transferring groups other than amino-acyl groups"/>
    <property type="evidence" value="ECO:0007669"/>
    <property type="project" value="InterPro"/>
</dbReference>
<evidence type="ECO:0000259" key="1">
    <source>
        <dbReference type="PROSITE" id="PS51186"/>
    </source>
</evidence>
<comment type="caution">
    <text evidence="2">The sequence shown here is derived from an EMBL/GenBank/DDBJ whole genome shotgun (WGS) entry which is preliminary data.</text>
</comment>
<dbReference type="Proteomes" id="UP001217325">
    <property type="component" value="Unassembled WGS sequence"/>
</dbReference>
<dbReference type="SUPFAM" id="SSF55729">
    <property type="entry name" value="Acyl-CoA N-acyltransferases (Nat)"/>
    <property type="match status" value="1"/>
</dbReference>
<dbReference type="Gene3D" id="3.40.630.30">
    <property type="match status" value="1"/>
</dbReference>
<dbReference type="AlphaFoldDB" id="A0AAW6LY13"/>
<gene>
    <name evidence="2" type="ORF">PXH69_29040</name>
</gene>
<evidence type="ECO:0000313" key="2">
    <source>
        <dbReference type="EMBL" id="MDE8649025.1"/>
    </source>
</evidence>